<accession>A0ABS7C5L8</accession>
<dbReference type="InterPro" id="IPR039143">
    <property type="entry name" value="GNPNAT1-like"/>
</dbReference>
<keyword evidence="3" id="KW-1185">Reference proteome</keyword>
<dbReference type="SUPFAM" id="SSF55729">
    <property type="entry name" value="Acyl-CoA N-acyltransferases (Nat)"/>
    <property type="match status" value="1"/>
</dbReference>
<keyword evidence="2" id="KW-0808">Transferase</keyword>
<dbReference type="PANTHER" id="PTHR13355:SF11">
    <property type="entry name" value="GLUCOSAMINE 6-PHOSPHATE N-ACETYLTRANSFERASE"/>
    <property type="match status" value="1"/>
</dbReference>
<dbReference type="RefSeq" id="WP_210046107.1">
    <property type="nucleotide sequence ID" value="NZ_JBHLVU010000028.1"/>
</dbReference>
<dbReference type="PANTHER" id="PTHR13355">
    <property type="entry name" value="GLUCOSAMINE 6-PHOSPHATE N-ACETYLTRANSFERASE"/>
    <property type="match status" value="1"/>
</dbReference>
<dbReference type="InterPro" id="IPR016181">
    <property type="entry name" value="Acyl_CoA_acyltransferase"/>
</dbReference>
<protein>
    <submittedName>
        <fullName evidence="2">GNAT family N-acetyltransferase</fullName>
        <ecNumber evidence="2">2.3.1.-</ecNumber>
    </submittedName>
</protein>
<reference evidence="2 3" key="1">
    <citation type="submission" date="2021-07" db="EMBL/GenBank/DDBJ databases">
        <title>Paenibacillus radiodurans sp. nov., isolated from the southeastern edge of Tengger Desert.</title>
        <authorList>
            <person name="Zhang G."/>
        </authorList>
    </citation>
    <scope>NUCLEOTIDE SEQUENCE [LARGE SCALE GENOMIC DNA]</scope>
    <source>
        <strain evidence="2 3">CCM 7311</strain>
    </source>
</reference>
<evidence type="ECO:0000313" key="3">
    <source>
        <dbReference type="Proteomes" id="UP001519887"/>
    </source>
</evidence>
<dbReference type="InterPro" id="IPR000182">
    <property type="entry name" value="GNAT_dom"/>
</dbReference>
<dbReference type="EC" id="2.3.1.-" evidence="2"/>
<dbReference type="GO" id="GO:0016746">
    <property type="term" value="F:acyltransferase activity"/>
    <property type="evidence" value="ECO:0007669"/>
    <property type="project" value="UniProtKB-KW"/>
</dbReference>
<dbReference type="Pfam" id="PF13673">
    <property type="entry name" value="Acetyltransf_10"/>
    <property type="match status" value="1"/>
</dbReference>
<dbReference type="Gene3D" id="3.40.630.30">
    <property type="match status" value="1"/>
</dbReference>
<feature type="domain" description="N-acetyltransferase" evidence="1">
    <location>
        <begin position="2"/>
        <end position="140"/>
    </location>
</feature>
<dbReference type="Proteomes" id="UP001519887">
    <property type="component" value="Unassembled WGS sequence"/>
</dbReference>
<organism evidence="2 3">
    <name type="scientific">Paenibacillus sepulcri</name>
    <dbReference type="NCBI Taxonomy" id="359917"/>
    <lineage>
        <taxon>Bacteria</taxon>
        <taxon>Bacillati</taxon>
        <taxon>Bacillota</taxon>
        <taxon>Bacilli</taxon>
        <taxon>Bacillales</taxon>
        <taxon>Paenibacillaceae</taxon>
        <taxon>Paenibacillus</taxon>
    </lineage>
</organism>
<proteinExistence type="predicted"/>
<gene>
    <name evidence="2" type="ORF">K0U00_19265</name>
</gene>
<dbReference type="CDD" id="cd04301">
    <property type="entry name" value="NAT_SF"/>
    <property type="match status" value="1"/>
</dbReference>
<evidence type="ECO:0000259" key="1">
    <source>
        <dbReference type="PROSITE" id="PS51186"/>
    </source>
</evidence>
<sequence length="140" mass="15914">MKIIRVSTPEERDKAYEVRRAVFVEEQGVPVEVEIDEFEDAAEHFVIIDGDRPVGAARLRLLGDTAKLERICVLMSHRKYGLGRDMVIAMEEVSKELGAVRAKLHGQTHAEPFYTKLGYQPASEIFMEEGIPHLLMVKTY</sequence>
<dbReference type="PROSITE" id="PS51186">
    <property type="entry name" value="GNAT"/>
    <property type="match status" value="1"/>
</dbReference>
<dbReference type="EMBL" id="JAHZIK010000515">
    <property type="protein sequence ID" value="MBW7456174.1"/>
    <property type="molecule type" value="Genomic_DNA"/>
</dbReference>
<keyword evidence="2" id="KW-0012">Acyltransferase</keyword>
<comment type="caution">
    <text evidence="2">The sequence shown here is derived from an EMBL/GenBank/DDBJ whole genome shotgun (WGS) entry which is preliminary data.</text>
</comment>
<evidence type="ECO:0000313" key="2">
    <source>
        <dbReference type="EMBL" id="MBW7456174.1"/>
    </source>
</evidence>
<name>A0ABS7C5L8_9BACL</name>